<organism evidence="1 2">
    <name type="scientific">Arachidicoccus soli</name>
    <dbReference type="NCBI Taxonomy" id="2341117"/>
    <lineage>
        <taxon>Bacteria</taxon>
        <taxon>Pseudomonadati</taxon>
        <taxon>Bacteroidota</taxon>
        <taxon>Chitinophagia</taxon>
        <taxon>Chitinophagales</taxon>
        <taxon>Chitinophagaceae</taxon>
        <taxon>Arachidicoccus</taxon>
    </lineage>
</organism>
<evidence type="ECO:0008006" key="3">
    <source>
        <dbReference type="Google" id="ProtNLM"/>
    </source>
</evidence>
<evidence type="ECO:0000313" key="1">
    <source>
        <dbReference type="EMBL" id="AYD47805.1"/>
    </source>
</evidence>
<dbReference type="InterPro" id="IPR009078">
    <property type="entry name" value="Ferritin-like_SF"/>
</dbReference>
<dbReference type="EMBL" id="CP032489">
    <property type="protein sequence ID" value="AYD47805.1"/>
    <property type="molecule type" value="Genomic_DNA"/>
</dbReference>
<accession>A0A386HPN5</accession>
<dbReference type="OrthoDB" id="338241at2"/>
<dbReference type="RefSeq" id="WP_119987472.1">
    <property type="nucleotide sequence ID" value="NZ_CP032489.1"/>
</dbReference>
<dbReference type="Proteomes" id="UP000266118">
    <property type="component" value="Chromosome"/>
</dbReference>
<reference evidence="1 2" key="1">
    <citation type="submission" date="2018-09" db="EMBL/GenBank/DDBJ databases">
        <title>Arachidicoccus sp. nov., a bacterium isolated from soil.</title>
        <authorList>
            <person name="Weon H.-Y."/>
            <person name="Kwon S.-W."/>
            <person name="Lee S.A."/>
        </authorList>
    </citation>
    <scope>NUCLEOTIDE SEQUENCE [LARGE SCALE GENOMIC DNA]</scope>
    <source>
        <strain evidence="1 2">KIS59-12</strain>
    </source>
</reference>
<dbReference type="KEGG" id="ark:D6B99_09510"/>
<proteinExistence type="predicted"/>
<protein>
    <recommendedName>
        <fullName evidence="3">Ferritin-like domain-containing protein</fullName>
    </recommendedName>
</protein>
<dbReference type="SUPFAM" id="SSF47240">
    <property type="entry name" value="Ferritin-like"/>
    <property type="match status" value="1"/>
</dbReference>
<name>A0A386HPN5_9BACT</name>
<dbReference type="AlphaFoldDB" id="A0A386HPN5"/>
<evidence type="ECO:0000313" key="2">
    <source>
        <dbReference type="Proteomes" id="UP000266118"/>
    </source>
</evidence>
<gene>
    <name evidence="1" type="ORF">D6B99_09510</name>
</gene>
<keyword evidence="2" id="KW-1185">Reference proteome</keyword>
<sequence length="205" mass="23641">MENLFEQTLEKIVADDHLHAKLLNTLSLMENVGARKISKYEHPVNVNLTILKHAAEEARHAFYLKKQIGKLGEDLCPDYNFEYLLAPVVSYQYLHQLDAKACRYLYNRGLKGRSMHDAAYILVTYAIEVRADSLYDTYQKVLTANDSKVNVKSIILEEAGHLEEMTRMLKEFDDNWQPIAEDVCKIEDELHQQWIKGLAKTVGLN</sequence>